<comment type="caution">
    <text evidence="3">The sequence shown here is derived from an EMBL/GenBank/DDBJ whole genome shotgun (WGS) entry which is preliminary data.</text>
</comment>
<feature type="transmembrane region" description="Helical" evidence="2">
    <location>
        <begin position="116"/>
        <end position="141"/>
    </location>
</feature>
<keyword evidence="2" id="KW-1133">Transmembrane helix</keyword>
<feature type="region of interest" description="Disordered" evidence="1">
    <location>
        <begin position="1"/>
        <end position="43"/>
    </location>
</feature>
<dbReference type="Proteomes" id="UP000321567">
    <property type="component" value="Unassembled WGS sequence"/>
</dbReference>
<accession>A0A512H7S0</accession>
<keyword evidence="2" id="KW-0472">Membrane</keyword>
<keyword evidence="2" id="KW-0812">Transmembrane</keyword>
<protein>
    <submittedName>
        <fullName evidence="3">Uncharacterized protein</fullName>
    </submittedName>
</protein>
<keyword evidence="4" id="KW-1185">Reference proteome</keyword>
<dbReference type="EMBL" id="BJZO01000036">
    <property type="protein sequence ID" value="GEO81440.1"/>
    <property type="molecule type" value="Genomic_DNA"/>
</dbReference>
<gene>
    <name evidence="3" type="ORF">ROR02_15710</name>
</gene>
<proteinExistence type="predicted"/>
<feature type="compositionally biased region" description="Basic and acidic residues" evidence="1">
    <location>
        <begin position="78"/>
        <end position="94"/>
    </location>
</feature>
<feature type="region of interest" description="Disordered" evidence="1">
    <location>
        <begin position="78"/>
        <end position="108"/>
    </location>
</feature>
<dbReference type="AlphaFoldDB" id="A0A512H7S0"/>
<organism evidence="3 4">
    <name type="scientific">Pararhodospirillum oryzae</name>
    <dbReference type="NCBI Taxonomy" id="478448"/>
    <lineage>
        <taxon>Bacteria</taxon>
        <taxon>Pseudomonadati</taxon>
        <taxon>Pseudomonadota</taxon>
        <taxon>Alphaproteobacteria</taxon>
        <taxon>Rhodospirillales</taxon>
        <taxon>Rhodospirillaceae</taxon>
        <taxon>Pararhodospirillum</taxon>
    </lineage>
</organism>
<reference evidence="3 4" key="1">
    <citation type="submission" date="2019-07" db="EMBL/GenBank/DDBJ databases">
        <title>Whole genome shotgun sequence of Rhodospirillum oryzae NBRC 107573.</title>
        <authorList>
            <person name="Hosoyama A."/>
            <person name="Uohara A."/>
            <person name="Ohji S."/>
            <person name="Ichikawa N."/>
        </authorList>
    </citation>
    <scope>NUCLEOTIDE SEQUENCE [LARGE SCALE GENOMIC DNA]</scope>
    <source>
        <strain evidence="3 4">NBRC 107573</strain>
    </source>
</reference>
<name>A0A512H7S0_9PROT</name>
<sequence length="142" mass="15211">MMADYRQAHGAGQRKQRRRSGVLQRPLQGTRKATGPGAGFRPTVVGRRRFCDLSATPDASWQQKGPWCGVRHCIQGEKERQERDDGSIEARRGGQGETIMRTTPSPKTPLGGSMGLALGLVALLLVTGGLGLTVVASASLLF</sequence>
<evidence type="ECO:0000256" key="2">
    <source>
        <dbReference type="SAM" id="Phobius"/>
    </source>
</evidence>
<evidence type="ECO:0000256" key="1">
    <source>
        <dbReference type="SAM" id="MobiDB-lite"/>
    </source>
</evidence>
<evidence type="ECO:0000313" key="4">
    <source>
        <dbReference type="Proteomes" id="UP000321567"/>
    </source>
</evidence>
<evidence type="ECO:0000313" key="3">
    <source>
        <dbReference type="EMBL" id="GEO81440.1"/>
    </source>
</evidence>